<dbReference type="Gene3D" id="4.10.240.10">
    <property type="entry name" value="Zn(2)-C6 fungal-type DNA-binding domain"/>
    <property type="match status" value="1"/>
</dbReference>
<reference evidence="8 9" key="1">
    <citation type="submission" date="2018-06" db="EMBL/GenBank/DDBJ databases">
        <title>A transcriptomic atlas of mushroom development highlights an independent origin of complex multicellularity.</title>
        <authorList>
            <consortium name="DOE Joint Genome Institute"/>
            <person name="Krizsan K."/>
            <person name="Almasi E."/>
            <person name="Merenyi Z."/>
            <person name="Sahu N."/>
            <person name="Viragh M."/>
            <person name="Koszo T."/>
            <person name="Mondo S."/>
            <person name="Kiss B."/>
            <person name="Balint B."/>
            <person name="Kues U."/>
            <person name="Barry K."/>
            <person name="Hegedus J.C."/>
            <person name="Henrissat B."/>
            <person name="Johnson J."/>
            <person name="Lipzen A."/>
            <person name="Ohm R."/>
            <person name="Nagy I."/>
            <person name="Pangilinan J."/>
            <person name="Yan J."/>
            <person name="Xiong Y."/>
            <person name="Grigoriev I.V."/>
            <person name="Hibbett D.S."/>
            <person name="Nagy L.G."/>
        </authorList>
    </citation>
    <scope>NUCLEOTIDE SEQUENCE [LARGE SCALE GENOMIC DNA]</scope>
    <source>
        <strain evidence="8 9">SZMC22713</strain>
    </source>
</reference>
<dbReference type="PROSITE" id="PS50073">
    <property type="entry name" value="COPPER_FIST_2"/>
    <property type="match status" value="1"/>
</dbReference>
<dbReference type="GO" id="GO:0008270">
    <property type="term" value="F:zinc ion binding"/>
    <property type="evidence" value="ECO:0007669"/>
    <property type="project" value="InterPro"/>
</dbReference>
<dbReference type="PANTHER" id="PTHR47338:SF29">
    <property type="entry name" value="ZN(2)-C6 FUNGAL-TYPE DOMAIN-CONTAINING PROTEIN"/>
    <property type="match status" value="1"/>
</dbReference>
<dbReference type="GO" id="GO:0003677">
    <property type="term" value="F:DNA binding"/>
    <property type="evidence" value="ECO:0007669"/>
    <property type="project" value="InterPro"/>
</dbReference>
<dbReference type="Pfam" id="PF04082">
    <property type="entry name" value="Fungal_trans"/>
    <property type="match status" value="1"/>
</dbReference>
<evidence type="ECO:0000256" key="4">
    <source>
        <dbReference type="ARBA" id="ARBA00023163"/>
    </source>
</evidence>
<proteinExistence type="predicted"/>
<keyword evidence="9" id="KW-1185">Reference proteome</keyword>
<dbReference type="STRING" id="50990.A0A4Y7QMC5"/>
<dbReference type="VEuPathDB" id="FungiDB:BD410DRAFT_781941"/>
<dbReference type="PROSITE" id="PS00463">
    <property type="entry name" value="ZN2_CY6_FUNGAL_1"/>
    <property type="match status" value="1"/>
</dbReference>
<evidence type="ECO:0000256" key="5">
    <source>
        <dbReference type="ARBA" id="ARBA00023242"/>
    </source>
</evidence>
<keyword evidence="3" id="KW-0805">Transcription regulation</keyword>
<dbReference type="GO" id="GO:0006351">
    <property type="term" value="P:DNA-templated transcription"/>
    <property type="evidence" value="ECO:0007669"/>
    <property type="project" value="InterPro"/>
</dbReference>
<organism evidence="8 9">
    <name type="scientific">Rickenella mellea</name>
    <dbReference type="NCBI Taxonomy" id="50990"/>
    <lineage>
        <taxon>Eukaryota</taxon>
        <taxon>Fungi</taxon>
        <taxon>Dikarya</taxon>
        <taxon>Basidiomycota</taxon>
        <taxon>Agaricomycotina</taxon>
        <taxon>Agaricomycetes</taxon>
        <taxon>Hymenochaetales</taxon>
        <taxon>Rickenellaceae</taxon>
        <taxon>Rickenella</taxon>
    </lineage>
</organism>
<dbReference type="EMBL" id="ML170158">
    <property type="protein sequence ID" value="TDL27999.1"/>
    <property type="molecule type" value="Genomic_DNA"/>
</dbReference>
<protein>
    <recommendedName>
        <fullName evidence="10">Zn(2)-C6 fungal-type domain-containing protein</fullName>
    </recommendedName>
</protein>
<dbReference type="SMART" id="SM00066">
    <property type="entry name" value="GAL4"/>
    <property type="match status" value="1"/>
</dbReference>
<feature type="domain" description="Zn(2)-C6 fungal-type" evidence="6">
    <location>
        <begin position="17"/>
        <end position="49"/>
    </location>
</feature>
<comment type="subcellular location">
    <subcellularLocation>
        <location evidence="1">Nucleus</location>
    </subcellularLocation>
</comment>
<keyword evidence="4" id="KW-0804">Transcription</keyword>
<dbReference type="GO" id="GO:0000981">
    <property type="term" value="F:DNA-binding transcription factor activity, RNA polymerase II-specific"/>
    <property type="evidence" value="ECO:0007669"/>
    <property type="project" value="InterPro"/>
</dbReference>
<dbReference type="PANTHER" id="PTHR47338">
    <property type="entry name" value="ZN(II)2CYS6 TRANSCRIPTION FACTOR (EUROFUNG)-RELATED"/>
    <property type="match status" value="1"/>
</dbReference>
<evidence type="ECO:0008006" key="10">
    <source>
        <dbReference type="Google" id="ProtNLM"/>
    </source>
</evidence>
<evidence type="ECO:0000256" key="1">
    <source>
        <dbReference type="ARBA" id="ARBA00004123"/>
    </source>
</evidence>
<dbReference type="OrthoDB" id="2123952at2759"/>
<feature type="domain" description="Copper-fist" evidence="7">
    <location>
        <begin position="25"/>
        <end position="52"/>
    </location>
</feature>
<keyword evidence="2" id="KW-0479">Metal-binding</keyword>
<evidence type="ECO:0000256" key="3">
    <source>
        <dbReference type="ARBA" id="ARBA00023015"/>
    </source>
</evidence>
<dbReference type="InterPro" id="IPR007219">
    <property type="entry name" value="XnlR_reg_dom"/>
</dbReference>
<keyword evidence="5" id="KW-0539">Nucleus</keyword>
<dbReference type="AlphaFoldDB" id="A0A4Y7QMC5"/>
<dbReference type="SUPFAM" id="SSF57701">
    <property type="entry name" value="Zn2/Cys6 DNA-binding domain"/>
    <property type="match status" value="1"/>
</dbReference>
<accession>A0A4Y7QMC5</accession>
<evidence type="ECO:0000313" key="9">
    <source>
        <dbReference type="Proteomes" id="UP000294933"/>
    </source>
</evidence>
<dbReference type="Proteomes" id="UP000294933">
    <property type="component" value="Unassembled WGS sequence"/>
</dbReference>
<sequence length="556" mass="62568">MANNPSASEYPLRRGYACLVCRRRKVKCDGAKPACRECIRMHKAEDCEYTNQGSTELERLEYRVTRLQDQLHGRQMQTRDETPISLHDPYASYHEEHANQHTLLNSPLDRARGGDLASQDPSRLIGTVLKYAQQLGFALNISRFLACINSPQHVHPALLKCLMAWGIRLSSSDVYAHLEIQYVQEATNFLVENIGNSHTKMRLQALQAEVLLAQYHFASWRFLEGRLHVSRAVTLTLTYGLHQIRSVLRTDSTMNAIRSLVGGADATTLSPPINAAEETERVNLFWAVLVVDRDISAAVEMPPFLSDNGINKRRIDTPWPLDDSRSIRENLVVPSSNTVREFLTGSQRSNAVCGGDLEMRAKASLLFEYSDRTKKVYNANFPPEGLAEFTKIDRVIREVAQTLPSLDQLGELSTDTRTTWLVTRSLVHAARIQLHQPRESSESADSMCIQSATIIVHILEYIITQRIEVLEPAIGLSWIVATRTLVDDATNTDLLGRPSRSAESSKVEVTRIRHLTSKIAKMCPIMSLLVPTTIYSSRVLTLSDIQSFSFLKLKIF</sequence>
<evidence type="ECO:0000259" key="6">
    <source>
        <dbReference type="PROSITE" id="PS50048"/>
    </source>
</evidence>
<dbReference type="CDD" id="cd00067">
    <property type="entry name" value="GAL4"/>
    <property type="match status" value="1"/>
</dbReference>
<dbReference type="InterPro" id="IPR050815">
    <property type="entry name" value="TF_fung"/>
</dbReference>
<dbReference type="InterPro" id="IPR001138">
    <property type="entry name" value="Zn2Cys6_DnaBD"/>
</dbReference>
<dbReference type="Pfam" id="PF00172">
    <property type="entry name" value="Zn_clus"/>
    <property type="match status" value="1"/>
</dbReference>
<dbReference type="InterPro" id="IPR036864">
    <property type="entry name" value="Zn2-C6_fun-type_DNA-bd_sf"/>
</dbReference>
<evidence type="ECO:0000259" key="7">
    <source>
        <dbReference type="PROSITE" id="PS50073"/>
    </source>
</evidence>
<dbReference type="InterPro" id="IPR001083">
    <property type="entry name" value="Cu_fist_DNA-bd_dom"/>
</dbReference>
<dbReference type="GO" id="GO:0005507">
    <property type="term" value="F:copper ion binding"/>
    <property type="evidence" value="ECO:0007669"/>
    <property type="project" value="InterPro"/>
</dbReference>
<dbReference type="PROSITE" id="PS50048">
    <property type="entry name" value="ZN2_CY6_FUNGAL_2"/>
    <property type="match status" value="1"/>
</dbReference>
<dbReference type="CDD" id="cd12148">
    <property type="entry name" value="fungal_TF_MHR"/>
    <property type="match status" value="1"/>
</dbReference>
<evidence type="ECO:0000256" key="2">
    <source>
        <dbReference type="ARBA" id="ARBA00022723"/>
    </source>
</evidence>
<name>A0A4Y7QMC5_9AGAM</name>
<gene>
    <name evidence="8" type="ORF">BD410DRAFT_781941</name>
</gene>
<dbReference type="GO" id="GO:0005634">
    <property type="term" value="C:nucleus"/>
    <property type="evidence" value="ECO:0007669"/>
    <property type="project" value="UniProtKB-SubCell"/>
</dbReference>
<evidence type="ECO:0000313" key="8">
    <source>
        <dbReference type="EMBL" id="TDL27999.1"/>
    </source>
</evidence>